<dbReference type="InterPro" id="IPR011528">
    <property type="entry name" value="NERD"/>
</dbReference>
<dbReference type="RefSeq" id="WP_230730473.1">
    <property type="nucleotide sequence ID" value="NZ_JAJNDB010000001.1"/>
</dbReference>
<evidence type="ECO:0000259" key="2">
    <source>
        <dbReference type="Pfam" id="PF08378"/>
    </source>
</evidence>
<evidence type="ECO:0000313" key="3">
    <source>
        <dbReference type="EMBL" id="MCD2192806.1"/>
    </source>
</evidence>
<feature type="region of interest" description="Disordered" evidence="1">
    <location>
        <begin position="61"/>
        <end position="130"/>
    </location>
</feature>
<proteinExistence type="predicted"/>
<feature type="compositionally biased region" description="Gly residues" evidence="1">
    <location>
        <begin position="88"/>
        <end position="97"/>
    </location>
</feature>
<dbReference type="Pfam" id="PF08378">
    <property type="entry name" value="NERD"/>
    <property type="match status" value="1"/>
</dbReference>
<evidence type="ECO:0000256" key="1">
    <source>
        <dbReference type="SAM" id="MobiDB-lite"/>
    </source>
</evidence>
<accession>A0ABS8P5X8</accession>
<evidence type="ECO:0000313" key="4">
    <source>
        <dbReference type="Proteomes" id="UP001199469"/>
    </source>
</evidence>
<name>A0ABS8P5X8_9PSEU</name>
<keyword evidence="4" id="KW-1185">Reference proteome</keyword>
<sequence>MPARRTRLGRGDRIVVTSPYGSRLGTYDLETGEVSDVAPSFRATFTAELDEWLEAHGLDRFPGFPADDGQSPSRRQRLTDTLRFPRPSGGGRPGGGTRSAAPARRQEPTAALEAGTPATSGGWSADSADGFRADAFTDTGRRSTHDETERYDDFEDIARHGPDHGLLRAASRARAAGQRERDTALRLQADGRHAVADALRREVEAPVAKSIGRGGRWHMLHGIDMAVGSETVTLDHLVIGPPGVFVVEVRHHPGGKVRTFTNGLDVDGTPMDLARIRTLAEEVHDRLAEAIALAAGFDEVLDPPPVTPVIAVVAATIISQTRPRGVIVARAGDLIRALRSRGDRLSPAAVEETYAVARRADTWT</sequence>
<dbReference type="Proteomes" id="UP001199469">
    <property type="component" value="Unassembled WGS sequence"/>
</dbReference>
<reference evidence="3 4" key="1">
    <citation type="submission" date="2021-11" db="EMBL/GenBank/DDBJ databases">
        <title>Draft genome sequence of Actinomycetospora sp. SF1 isolated from the rhizosphere soil.</title>
        <authorList>
            <person name="Duangmal K."/>
            <person name="Chantavorakit T."/>
        </authorList>
    </citation>
    <scope>NUCLEOTIDE SEQUENCE [LARGE SCALE GENOMIC DNA]</scope>
    <source>
        <strain evidence="3 4">TBRC 5722</strain>
    </source>
</reference>
<feature type="domain" description="NERD" evidence="2">
    <location>
        <begin position="204"/>
        <end position="258"/>
    </location>
</feature>
<protein>
    <submittedName>
        <fullName evidence="3">NERD domain-containing protein</fullName>
    </submittedName>
</protein>
<organism evidence="3 4">
    <name type="scientific">Actinomycetospora endophytica</name>
    <dbReference type="NCBI Taxonomy" id="2291215"/>
    <lineage>
        <taxon>Bacteria</taxon>
        <taxon>Bacillati</taxon>
        <taxon>Actinomycetota</taxon>
        <taxon>Actinomycetes</taxon>
        <taxon>Pseudonocardiales</taxon>
        <taxon>Pseudonocardiaceae</taxon>
        <taxon>Actinomycetospora</taxon>
    </lineage>
</organism>
<comment type="caution">
    <text evidence="3">The sequence shown here is derived from an EMBL/GenBank/DDBJ whole genome shotgun (WGS) entry which is preliminary data.</text>
</comment>
<dbReference type="EMBL" id="JAJNDB010000001">
    <property type="protein sequence ID" value="MCD2192806.1"/>
    <property type="molecule type" value="Genomic_DNA"/>
</dbReference>
<gene>
    <name evidence="3" type="ORF">LQ327_05315</name>
</gene>